<evidence type="ECO:0000256" key="10">
    <source>
        <dbReference type="ARBA" id="ARBA00023264"/>
    </source>
</evidence>
<dbReference type="GO" id="GO:0005886">
    <property type="term" value="C:plasma membrane"/>
    <property type="evidence" value="ECO:0007669"/>
    <property type="project" value="TreeGrafter"/>
</dbReference>
<organism evidence="12 13">
    <name type="scientific">Peribacillus saganii</name>
    <dbReference type="NCBI Taxonomy" id="2303992"/>
    <lineage>
        <taxon>Bacteria</taxon>
        <taxon>Bacillati</taxon>
        <taxon>Bacillota</taxon>
        <taxon>Bacilli</taxon>
        <taxon>Bacillales</taxon>
        <taxon>Bacillaceae</taxon>
        <taxon>Peribacillus</taxon>
    </lineage>
</organism>
<keyword evidence="9" id="KW-0594">Phospholipid biosynthesis</keyword>
<evidence type="ECO:0000259" key="11">
    <source>
        <dbReference type="PROSITE" id="PS50146"/>
    </source>
</evidence>
<dbReference type="SMART" id="SM00046">
    <property type="entry name" value="DAGKc"/>
    <property type="match status" value="1"/>
</dbReference>
<dbReference type="Proteomes" id="UP000264541">
    <property type="component" value="Unassembled WGS sequence"/>
</dbReference>
<evidence type="ECO:0000256" key="2">
    <source>
        <dbReference type="ARBA" id="ARBA00005983"/>
    </source>
</evidence>
<evidence type="ECO:0000256" key="1">
    <source>
        <dbReference type="ARBA" id="ARBA00001946"/>
    </source>
</evidence>
<dbReference type="Gene3D" id="2.60.200.40">
    <property type="match status" value="1"/>
</dbReference>
<accession>A0A372LLS5</accession>
<evidence type="ECO:0000256" key="8">
    <source>
        <dbReference type="ARBA" id="ARBA00023098"/>
    </source>
</evidence>
<dbReference type="InterPro" id="IPR045540">
    <property type="entry name" value="YegS/DAGK_C"/>
</dbReference>
<keyword evidence="5" id="KW-0547">Nucleotide-binding</keyword>
<evidence type="ECO:0000313" key="12">
    <source>
        <dbReference type="EMBL" id="RFU67401.1"/>
    </source>
</evidence>
<gene>
    <name evidence="12" type="ORF">D0469_15135</name>
</gene>
<dbReference type="EMBL" id="QVTE01000044">
    <property type="protein sequence ID" value="RFU67401.1"/>
    <property type="molecule type" value="Genomic_DNA"/>
</dbReference>
<proteinExistence type="inferred from homology"/>
<dbReference type="Pfam" id="PF19279">
    <property type="entry name" value="YegS_C"/>
    <property type="match status" value="1"/>
</dbReference>
<comment type="caution">
    <text evidence="12">The sequence shown here is derived from an EMBL/GenBank/DDBJ whole genome shotgun (WGS) entry which is preliminary data.</text>
</comment>
<dbReference type="GO" id="GO:0005524">
    <property type="term" value="F:ATP binding"/>
    <property type="evidence" value="ECO:0007669"/>
    <property type="project" value="UniProtKB-KW"/>
</dbReference>
<dbReference type="PANTHER" id="PTHR12358">
    <property type="entry name" value="SPHINGOSINE KINASE"/>
    <property type="match status" value="1"/>
</dbReference>
<dbReference type="Pfam" id="PF00781">
    <property type="entry name" value="DAGK_cat"/>
    <property type="match status" value="1"/>
</dbReference>
<dbReference type="PROSITE" id="PS50146">
    <property type="entry name" value="DAGK"/>
    <property type="match status" value="1"/>
</dbReference>
<comment type="similarity">
    <text evidence="2">Belongs to the diacylglycerol/lipid kinase family.</text>
</comment>
<dbReference type="AlphaFoldDB" id="A0A372LLS5"/>
<keyword evidence="13" id="KW-1185">Reference proteome</keyword>
<dbReference type="GO" id="GO:0008654">
    <property type="term" value="P:phospholipid biosynthetic process"/>
    <property type="evidence" value="ECO:0007669"/>
    <property type="project" value="UniProtKB-KW"/>
</dbReference>
<keyword evidence="7" id="KW-0067">ATP-binding</keyword>
<comment type="cofactor">
    <cofactor evidence="1">
        <name>Mg(2+)</name>
        <dbReference type="ChEBI" id="CHEBI:18420"/>
    </cofactor>
</comment>
<keyword evidence="3" id="KW-0444">Lipid biosynthesis</keyword>
<dbReference type="SUPFAM" id="SSF111331">
    <property type="entry name" value="NAD kinase/diacylglycerol kinase-like"/>
    <property type="match status" value="1"/>
</dbReference>
<dbReference type="RefSeq" id="WP_117327566.1">
    <property type="nucleotide sequence ID" value="NZ_QVTE01000044.1"/>
</dbReference>
<evidence type="ECO:0000256" key="4">
    <source>
        <dbReference type="ARBA" id="ARBA00022679"/>
    </source>
</evidence>
<feature type="domain" description="DAGKc" evidence="11">
    <location>
        <begin position="1"/>
        <end position="132"/>
    </location>
</feature>
<dbReference type="InterPro" id="IPR005218">
    <property type="entry name" value="Diacylglycerol/lipid_kinase"/>
</dbReference>
<protein>
    <submittedName>
        <fullName evidence="12">YegS/Rv2252/BmrU family lipid kinase</fullName>
    </submittedName>
</protein>
<evidence type="ECO:0000256" key="3">
    <source>
        <dbReference type="ARBA" id="ARBA00022516"/>
    </source>
</evidence>
<reference evidence="12 13" key="1">
    <citation type="submission" date="2018-08" db="EMBL/GenBank/DDBJ databases">
        <title>Bacillus chawlae sp. nov., Bacillus glennii sp. nov., and Bacillus saganii sp. nov. Isolated from the Vehicle Assembly Building at Kennedy Space Center where the Viking Spacecraft were Assembled.</title>
        <authorList>
            <person name="Seuylemezian A."/>
            <person name="Vaishampayan P."/>
        </authorList>
    </citation>
    <scope>NUCLEOTIDE SEQUENCE [LARGE SCALE GENOMIC DNA]</scope>
    <source>
        <strain evidence="12 13">V47-23a</strain>
    </source>
</reference>
<evidence type="ECO:0000256" key="9">
    <source>
        <dbReference type="ARBA" id="ARBA00023209"/>
    </source>
</evidence>
<dbReference type="GO" id="GO:0004143">
    <property type="term" value="F:ATP-dependent diacylglycerol kinase activity"/>
    <property type="evidence" value="ECO:0007669"/>
    <property type="project" value="TreeGrafter"/>
</dbReference>
<name>A0A372LLS5_9BACI</name>
<dbReference type="InterPro" id="IPR017438">
    <property type="entry name" value="ATP-NAD_kinase_N"/>
</dbReference>
<dbReference type="NCBIfam" id="TIGR00147">
    <property type="entry name" value="YegS/Rv2252/BmrU family lipid kinase"/>
    <property type="match status" value="1"/>
</dbReference>
<dbReference type="InterPro" id="IPR001206">
    <property type="entry name" value="Diacylglycerol_kinase_cat_dom"/>
</dbReference>
<dbReference type="InterPro" id="IPR016064">
    <property type="entry name" value="NAD/diacylglycerol_kinase_sf"/>
</dbReference>
<dbReference type="PANTHER" id="PTHR12358:SF107">
    <property type="entry name" value="LIPID KINASE BMRU-RELATED"/>
    <property type="match status" value="1"/>
</dbReference>
<dbReference type="Gene3D" id="3.40.50.10330">
    <property type="entry name" value="Probable inorganic polyphosphate/atp-NAD kinase, domain 1"/>
    <property type="match status" value="1"/>
</dbReference>
<evidence type="ECO:0000256" key="5">
    <source>
        <dbReference type="ARBA" id="ARBA00022741"/>
    </source>
</evidence>
<sequence length="301" mass="33410">MGWQKGLLIYNEKAGNGNIEKQLAACLALLAPHISEFLLLKTQKQGDAANFCRIHGEEMDVVFVMGGDGTVHECINGLAGLDKRPLFGILPGGTCNDFSRALNIPQNIRRAAEQMVSGEYIEVDIGTDGNDYFLNFWGIGLITETSNNIDADEKNRLGKISYLMSMLRTVNSMDPFPFKIVCDGNVIEDEAVMILAANGKYIGTNQIPAPLIEINDGQLDIIIVKNSSLSLFREVLEMKRTVGEIVNEEAEILYFQTRSFRIYTPETMDADSDGEVYMKTPAEIHVLPKHIRMLCGTEILL</sequence>
<keyword evidence="4" id="KW-0808">Transferase</keyword>
<dbReference type="OrthoDB" id="142078at2"/>
<dbReference type="InterPro" id="IPR050187">
    <property type="entry name" value="Lipid_Phosphate_FormReg"/>
</dbReference>
<evidence type="ECO:0000313" key="13">
    <source>
        <dbReference type="Proteomes" id="UP000264541"/>
    </source>
</evidence>
<evidence type="ECO:0000256" key="7">
    <source>
        <dbReference type="ARBA" id="ARBA00022840"/>
    </source>
</evidence>
<evidence type="ECO:0000256" key="6">
    <source>
        <dbReference type="ARBA" id="ARBA00022777"/>
    </source>
</evidence>
<keyword evidence="6 12" id="KW-0418">Kinase</keyword>
<keyword evidence="10" id="KW-1208">Phospholipid metabolism</keyword>
<keyword evidence="8" id="KW-0443">Lipid metabolism</keyword>